<dbReference type="Proteomes" id="UP000321306">
    <property type="component" value="Unassembled WGS sequence"/>
</dbReference>
<comment type="caution">
    <text evidence="1">The sequence shown here is derived from an EMBL/GenBank/DDBJ whole genome shotgun (WGS) entry which is preliminary data.</text>
</comment>
<dbReference type="Pfam" id="PF13692">
    <property type="entry name" value="Glyco_trans_1_4"/>
    <property type="match status" value="1"/>
</dbReference>
<accession>A0A511MYP6</accession>
<evidence type="ECO:0000313" key="2">
    <source>
        <dbReference type="Proteomes" id="UP000321306"/>
    </source>
</evidence>
<dbReference type="Gene3D" id="3.40.50.2000">
    <property type="entry name" value="Glycogen Phosphorylase B"/>
    <property type="match status" value="2"/>
</dbReference>
<protein>
    <submittedName>
        <fullName evidence="1">Glycosyl transferase family 1</fullName>
    </submittedName>
</protein>
<name>A0A511MYP6_DEIC1</name>
<evidence type="ECO:0000313" key="1">
    <source>
        <dbReference type="EMBL" id="GEM45267.1"/>
    </source>
</evidence>
<keyword evidence="2" id="KW-1185">Reference proteome</keyword>
<dbReference type="PANTHER" id="PTHR12526">
    <property type="entry name" value="GLYCOSYLTRANSFERASE"/>
    <property type="match status" value="1"/>
</dbReference>
<gene>
    <name evidence="1" type="ORF">DC3_09020</name>
</gene>
<proteinExistence type="predicted"/>
<sequence>MKIVYIAPFLPHPMDSGAKFRIHSLVEGLAQFAEVHLVVLSDPVPAEHLSSYPRQHTTTFFPAPAESRIQKLKRYLLGAVSPFGTILGKHMPSGRLQHIQALLDQIQPDHLILGDTYISRLFQHLRFPTGRITIDTHNVESVLMGRISADKTSRAQKLRYRYLAWEARRLERDFSRVSQVLAVSEQDATVYRQQGLRRVFVVPNVVPIEQYTHLKPGDPRKLVYTAWYGYPPNEEAALRIISLSHRALKQGLQHQVSLVGKEPTQAMQEAARGADHIRITGAVPSVLPDLEAAGIFFAPLFSGSGTKLKLIEALAAGRLVITTPIGAEGLDLVHGKHVLVGNTESELLDLLRSALHDPQRYATLQNTGKQHVMQHFSQDNVNSRLQSLFLEGNHA</sequence>
<dbReference type="PANTHER" id="PTHR12526:SF600">
    <property type="entry name" value="GLYCOSYL TRANSFERASE GROUP 1"/>
    <property type="match status" value="1"/>
</dbReference>
<dbReference type="RefSeq" id="WP_186815810.1">
    <property type="nucleotide sequence ID" value="NZ_BJXB01000003.1"/>
</dbReference>
<dbReference type="SUPFAM" id="SSF53756">
    <property type="entry name" value="UDP-Glycosyltransferase/glycogen phosphorylase"/>
    <property type="match status" value="1"/>
</dbReference>
<reference evidence="1 2" key="1">
    <citation type="submission" date="2019-07" db="EMBL/GenBank/DDBJ databases">
        <title>Whole genome shotgun sequence of Deinococcus cellulosilyticus NBRC 106333.</title>
        <authorList>
            <person name="Hosoyama A."/>
            <person name="Uohara A."/>
            <person name="Ohji S."/>
            <person name="Ichikawa N."/>
        </authorList>
    </citation>
    <scope>NUCLEOTIDE SEQUENCE [LARGE SCALE GENOMIC DNA]</scope>
    <source>
        <strain evidence="1 2">NBRC 106333</strain>
    </source>
</reference>
<dbReference type="GO" id="GO:0016757">
    <property type="term" value="F:glycosyltransferase activity"/>
    <property type="evidence" value="ECO:0007669"/>
    <property type="project" value="TreeGrafter"/>
</dbReference>
<dbReference type="EMBL" id="BJXB01000003">
    <property type="protein sequence ID" value="GEM45267.1"/>
    <property type="molecule type" value="Genomic_DNA"/>
</dbReference>
<dbReference type="CDD" id="cd03801">
    <property type="entry name" value="GT4_PimA-like"/>
    <property type="match status" value="1"/>
</dbReference>
<organism evidence="1 2">
    <name type="scientific">Deinococcus cellulosilyticus (strain DSM 18568 / NBRC 106333 / KACC 11606 / 5516J-15)</name>
    <dbReference type="NCBI Taxonomy" id="1223518"/>
    <lineage>
        <taxon>Bacteria</taxon>
        <taxon>Thermotogati</taxon>
        <taxon>Deinococcota</taxon>
        <taxon>Deinococci</taxon>
        <taxon>Deinococcales</taxon>
        <taxon>Deinococcaceae</taxon>
        <taxon>Deinococcus</taxon>
    </lineage>
</organism>
<keyword evidence="1" id="KW-0808">Transferase</keyword>
<dbReference type="AlphaFoldDB" id="A0A511MYP6"/>